<dbReference type="Proteomes" id="UP000244527">
    <property type="component" value="Chromosome"/>
</dbReference>
<evidence type="ECO:0008006" key="4">
    <source>
        <dbReference type="Google" id="ProtNLM"/>
    </source>
</evidence>
<dbReference type="SUPFAM" id="SSF111364">
    <property type="entry name" value="Tsx-like channel"/>
    <property type="match status" value="1"/>
</dbReference>
<protein>
    <recommendedName>
        <fullName evidence="4">DUF5020 domain-containing protein</fullName>
    </recommendedName>
</protein>
<evidence type="ECO:0000313" key="2">
    <source>
        <dbReference type="EMBL" id="AWG22409.1"/>
    </source>
</evidence>
<accession>A0A2S1LFD0</accession>
<evidence type="ECO:0000313" key="3">
    <source>
        <dbReference type="Proteomes" id="UP000244527"/>
    </source>
</evidence>
<dbReference type="KEGG" id="ffa:FFWV33_13185"/>
<gene>
    <name evidence="2" type="ORF">FFWV33_13185</name>
</gene>
<proteinExistence type="predicted"/>
<dbReference type="InterPro" id="IPR036777">
    <property type="entry name" value="Channel_Tsx-like_sf"/>
</dbReference>
<dbReference type="OrthoDB" id="1007128at2"/>
<name>A0A2S1LFD0_9FLAO</name>
<dbReference type="GO" id="GO:0009279">
    <property type="term" value="C:cell outer membrane"/>
    <property type="evidence" value="ECO:0007669"/>
    <property type="project" value="InterPro"/>
</dbReference>
<reference evidence="2 3" key="1">
    <citation type="submission" date="2017-04" db="EMBL/GenBank/DDBJ databases">
        <title>Compelte genome sequence of WV33.</title>
        <authorList>
            <person name="Lee P.C."/>
        </authorList>
    </citation>
    <scope>NUCLEOTIDE SEQUENCE [LARGE SCALE GENOMIC DNA]</scope>
    <source>
        <strain evidence="2 3">WV33</strain>
    </source>
</reference>
<dbReference type="EMBL" id="CP020918">
    <property type="protein sequence ID" value="AWG22409.1"/>
    <property type="molecule type" value="Genomic_DNA"/>
</dbReference>
<feature type="signal peptide" evidence="1">
    <location>
        <begin position="1"/>
        <end position="18"/>
    </location>
</feature>
<feature type="chain" id="PRO_5015509351" description="DUF5020 domain-containing protein" evidence="1">
    <location>
        <begin position="19"/>
        <end position="234"/>
    </location>
</feature>
<dbReference type="Gene3D" id="2.40.230.20">
    <property type="entry name" value="Nucleoside-specific channel-forming protein, Tsx-like"/>
    <property type="match status" value="1"/>
</dbReference>
<organism evidence="2 3">
    <name type="scientific">Flavobacterium faecale</name>
    <dbReference type="NCBI Taxonomy" id="1355330"/>
    <lineage>
        <taxon>Bacteria</taxon>
        <taxon>Pseudomonadati</taxon>
        <taxon>Bacteroidota</taxon>
        <taxon>Flavobacteriia</taxon>
        <taxon>Flavobacteriales</taxon>
        <taxon>Flavobacteriaceae</taxon>
        <taxon>Flavobacterium</taxon>
    </lineage>
</organism>
<keyword evidence="3" id="KW-1185">Reference proteome</keyword>
<dbReference type="RefSeq" id="WP_108741336.1">
    <property type="nucleotide sequence ID" value="NZ_CP020918.1"/>
</dbReference>
<keyword evidence="1" id="KW-0732">Signal</keyword>
<dbReference type="Pfam" id="PF16412">
    <property type="entry name" value="DUF5020"/>
    <property type="match status" value="1"/>
</dbReference>
<dbReference type="AlphaFoldDB" id="A0A2S1LFD0"/>
<evidence type="ECO:0000256" key="1">
    <source>
        <dbReference type="SAM" id="SignalP"/>
    </source>
</evidence>
<sequence length="234" mass="26661">MKTSLAFLICFFTLGTTAQEIQLHYDFSKTRNYLTGTFEVFKPDSAGSTFFFTDFNFGRQDGANLAYFEIARKFDIKNETIKGLNLHIEYNDGFVMTDDKSSSPVSPIGFPINRAYLAGFGFPIKIGNFTLHTSYLYKNTKGSSGIDGQFTAVFFQNLFKNKVTIRGFFDFWSQEIVLSSPDSNKKHMILLTEPQIMYNFTPKFSVGSEIEISNNFVPNKAFKVYPTLFAKYTL</sequence>